<name>A0A3B1AFU1_9ZZZZ</name>
<gene>
    <name evidence="1" type="ORF">MNBD_GAMMA19-1583</name>
</gene>
<dbReference type="Gene3D" id="1.25.40.10">
    <property type="entry name" value="Tetratricopeptide repeat domain"/>
    <property type="match status" value="1"/>
</dbReference>
<dbReference type="EMBL" id="UOFV01000497">
    <property type="protein sequence ID" value="VAX04799.1"/>
    <property type="molecule type" value="Genomic_DNA"/>
</dbReference>
<protein>
    <recommendedName>
        <fullName evidence="2">TETRATRICOPEPTIDE REPEAT FAMILY PROTEIN</fullName>
    </recommendedName>
</protein>
<evidence type="ECO:0008006" key="2">
    <source>
        <dbReference type="Google" id="ProtNLM"/>
    </source>
</evidence>
<accession>A0A3B1AFU1</accession>
<dbReference type="PANTHER" id="PTHR45011">
    <property type="entry name" value="DAP3-BINDING CELL DEATH ENHANCER 1"/>
    <property type="match status" value="1"/>
</dbReference>
<evidence type="ECO:0000313" key="1">
    <source>
        <dbReference type="EMBL" id="VAX04799.1"/>
    </source>
</evidence>
<dbReference type="InterPro" id="IPR052748">
    <property type="entry name" value="ISR_Activator"/>
</dbReference>
<dbReference type="InterPro" id="IPR006597">
    <property type="entry name" value="Sel1-like"/>
</dbReference>
<dbReference type="Pfam" id="PF08238">
    <property type="entry name" value="Sel1"/>
    <property type="match status" value="2"/>
</dbReference>
<dbReference type="InterPro" id="IPR011990">
    <property type="entry name" value="TPR-like_helical_dom_sf"/>
</dbReference>
<dbReference type="PANTHER" id="PTHR45011:SF1">
    <property type="entry name" value="DAP3-BINDING CELL DEATH ENHANCER 1"/>
    <property type="match status" value="1"/>
</dbReference>
<dbReference type="AlphaFoldDB" id="A0A3B1AFU1"/>
<reference evidence="1" key="1">
    <citation type="submission" date="2018-06" db="EMBL/GenBank/DDBJ databases">
        <authorList>
            <person name="Zhirakovskaya E."/>
        </authorList>
    </citation>
    <scope>NUCLEOTIDE SEQUENCE</scope>
</reference>
<organism evidence="1">
    <name type="scientific">hydrothermal vent metagenome</name>
    <dbReference type="NCBI Taxonomy" id="652676"/>
    <lineage>
        <taxon>unclassified sequences</taxon>
        <taxon>metagenomes</taxon>
        <taxon>ecological metagenomes</taxon>
    </lineage>
</organism>
<dbReference type="SUPFAM" id="SSF81901">
    <property type="entry name" value="HCP-like"/>
    <property type="match status" value="1"/>
</dbReference>
<dbReference type="SMART" id="SM00671">
    <property type="entry name" value="SEL1"/>
    <property type="match status" value="2"/>
</dbReference>
<proteinExistence type="predicted"/>
<sequence length="175" mass="19152">MIQVVNIMKKTSCTALLLCLLMASNSASAEKLNTLEDGQAAFNAGNYTLSFSLWSTLATQGDTEAQVFVGLSYDNGWGTQRSAQLARVWYQKAAKKNNASGQYLLGLHFIQGNSDERAQGLMWLQRAADNGDSDAREFIEKGKKRGWFKNITPVATPEQENSAPQAVALVQQADQ</sequence>